<dbReference type="Proteomes" id="UP000823485">
    <property type="component" value="Unassembled WGS sequence"/>
</dbReference>
<dbReference type="InterPro" id="IPR025004">
    <property type="entry name" value="SenN/SenS"/>
</dbReference>
<proteinExistence type="predicted"/>
<protein>
    <recommendedName>
        <fullName evidence="4">FbpB family small basic protein</fullName>
    </recommendedName>
</protein>
<feature type="coiled-coil region" evidence="1">
    <location>
        <begin position="10"/>
        <end position="37"/>
    </location>
</feature>
<evidence type="ECO:0000256" key="1">
    <source>
        <dbReference type="SAM" id="Coils"/>
    </source>
</evidence>
<organism evidence="2 3">
    <name type="scientific">Siminovitchia thermophila</name>
    <dbReference type="NCBI Taxonomy" id="1245522"/>
    <lineage>
        <taxon>Bacteria</taxon>
        <taxon>Bacillati</taxon>
        <taxon>Bacillota</taxon>
        <taxon>Bacilli</taxon>
        <taxon>Bacillales</taxon>
        <taxon>Bacillaceae</taxon>
        <taxon>Siminovitchia</taxon>
    </lineage>
</organism>
<dbReference type="RefSeq" id="WP_077113430.1">
    <property type="nucleotide sequence ID" value="NZ_JAFBFH010000043.1"/>
</dbReference>
<comment type="caution">
    <text evidence="2">The sequence shown here is derived from an EMBL/GenBank/DDBJ whole genome shotgun (WGS) entry which is preliminary data.</text>
</comment>
<dbReference type="EMBL" id="JAFBFH010000043">
    <property type="protein sequence ID" value="MBM7717316.1"/>
    <property type="molecule type" value="Genomic_DNA"/>
</dbReference>
<evidence type="ECO:0000313" key="3">
    <source>
        <dbReference type="Proteomes" id="UP000823485"/>
    </source>
</evidence>
<sequence>MKKTRRKSLMDLVQENKEMLLRDMDALERIEDRLEKRLVRKL</sequence>
<keyword evidence="3" id="KW-1185">Reference proteome</keyword>
<keyword evidence="1" id="KW-0175">Coiled coil</keyword>
<accession>A0ABS2RFF6</accession>
<gene>
    <name evidence="2" type="ORF">JOC94_004343</name>
</gene>
<name>A0ABS2RFF6_9BACI</name>
<reference evidence="2 3" key="1">
    <citation type="submission" date="2021-01" db="EMBL/GenBank/DDBJ databases">
        <title>Genomic Encyclopedia of Type Strains, Phase IV (KMG-IV): sequencing the most valuable type-strain genomes for metagenomic binning, comparative biology and taxonomic classification.</title>
        <authorList>
            <person name="Goeker M."/>
        </authorList>
    </citation>
    <scope>NUCLEOTIDE SEQUENCE [LARGE SCALE GENOMIC DNA]</scope>
    <source>
        <strain evidence="2 3">DSM 105453</strain>
    </source>
</reference>
<evidence type="ECO:0000313" key="2">
    <source>
        <dbReference type="EMBL" id="MBM7717316.1"/>
    </source>
</evidence>
<dbReference type="Pfam" id="PF13040">
    <property type="entry name" value="Fur_reg_FbpB"/>
    <property type="match status" value="1"/>
</dbReference>
<evidence type="ECO:0008006" key="4">
    <source>
        <dbReference type="Google" id="ProtNLM"/>
    </source>
</evidence>